<keyword evidence="2" id="KW-1185">Reference proteome</keyword>
<protein>
    <submittedName>
        <fullName evidence="1">Uncharacterized protein</fullName>
    </submittedName>
</protein>
<dbReference type="EMBL" id="CAWYQH010000119">
    <property type="protein sequence ID" value="CAK8690378.1"/>
    <property type="molecule type" value="Genomic_DNA"/>
</dbReference>
<organism evidence="1 2">
    <name type="scientific">Clavelina lepadiformis</name>
    <name type="common">Light-bulb sea squirt</name>
    <name type="synonym">Ascidia lepadiformis</name>
    <dbReference type="NCBI Taxonomy" id="159417"/>
    <lineage>
        <taxon>Eukaryota</taxon>
        <taxon>Metazoa</taxon>
        <taxon>Chordata</taxon>
        <taxon>Tunicata</taxon>
        <taxon>Ascidiacea</taxon>
        <taxon>Aplousobranchia</taxon>
        <taxon>Clavelinidae</taxon>
        <taxon>Clavelina</taxon>
    </lineage>
</organism>
<evidence type="ECO:0000313" key="1">
    <source>
        <dbReference type="EMBL" id="CAK8690378.1"/>
    </source>
</evidence>
<accession>A0ABP0GHE4</accession>
<sequence length="129" mass="14563">MRRAYPELLDQPNRIAQVVTEPILAEIPDERSKEIKDAIKKNEESQLLLEVNENGWSDNKEHLPPIIKPYFSIHDTLSQENGIIVKGKASSLNLFDQKSNLNSIQLTLVLIACYEELATPFSGAECQTN</sequence>
<reference evidence="1 2" key="1">
    <citation type="submission" date="2024-02" db="EMBL/GenBank/DDBJ databases">
        <authorList>
            <person name="Daric V."/>
            <person name="Darras S."/>
        </authorList>
    </citation>
    <scope>NUCLEOTIDE SEQUENCE [LARGE SCALE GENOMIC DNA]</scope>
</reference>
<proteinExistence type="predicted"/>
<gene>
    <name evidence="1" type="ORF">CVLEPA_LOCUS23006</name>
</gene>
<name>A0ABP0GHE4_CLALP</name>
<evidence type="ECO:0000313" key="2">
    <source>
        <dbReference type="Proteomes" id="UP001642483"/>
    </source>
</evidence>
<comment type="caution">
    <text evidence="1">The sequence shown here is derived from an EMBL/GenBank/DDBJ whole genome shotgun (WGS) entry which is preliminary data.</text>
</comment>
<dbReference type="Proteomes" id="UP001642483">
    <property type="component" value="Unassembled WGS sequence"/>
</dbReference>